<proteinExistence type="inferred from homology"/>
<dbReference type="Gene3D" id="1.25.40.10">
    <property type="entry name" value="Tetratricopeptide repeat domain"/>
    <property type="match status" value="1"/>
</dbReference>
<evidence type="ECO:0000256" key="5">
    <source>
        <dbReference type="ARBA" id="ARBA00022490"/>
    </source>
</evidence>
<dbReference type="PANTHER" id="PTHR10805:SF0">
    <property type="entry name" value="COATOMER SUBUNIT EPSILON"/>
    <property type="match status" value="1"/>
</dbReference>
<keyword evidence="7 11" id="KW-0653">Protein transport</keyword>
<comment type="similarity">
    <text evidence="3 11">Belongs to the COPE family.</text>
</comment>
<evidence type="ECO:0000256" key="3">
    <source>
        <dbReference type="ARBA" id="ARBA00008827"/>
    </source>
</evidence>
<evidence type="ECO:0000313" key="12">
    <source>
        <dbReference type="EMBL" id="KAF4507889.1"/>
    </source>
</evidence>
<dbReference type="FunFam" id="1.25.40.10:FF:000613">
    <property type="entry name" value="Coatomer subunit epsilon"/>
    <property type="match status" value="1"/>
</dbReference>
<evidence type="ECO:0000256" key="8">
    <source>
        <dbReference type="ARBA" id="ARBA00023034"/>
    </source>
</evidence>
<sequence length="294" mass="31550">MDPYSAEGELINIHTHFHQGQYQQVVDFDTSSFSPDNVLPARVLQLRARIALGQAEDVVAEVGGKSEPELAAIAALADQALGKTDSAVQAIEKLAASDADNTTVQVVGGTVLQAAGKSEEALALLSQHQASLEAVALIVQIHLQQNRTDLAVKEVSAARRWAQDSILVNLAESWVGLRVGGEKYQQAFYVYEEIAQAPSTTSIRSLVSQAVCELHLGRLEEAQAALEQVLKKEPDYVEAIANMLVLKAISGNDDAELTALLQKSDPNHQLLVDLAQKSALFDEVATKYSAKAAS</sequence>
<dbReference type="GO" id="GO:0015031">
    <property type="term" value="P:protein transport"/>
    <property type="evidence" value="ECO:0007669"/>
    <property type="project" value="UniProtKB-UniRule"/>
</dbReference>
<comment type="caution">
    <text evidence="12">The sequence shown here is derived from an EMBL/GenBank/DDBJ whole genome shotgun (WGS) entry which is preliminary data.</text>
</comment>
<evidence type="ECO:0000256" key="11">
    <source>
        <dbReference type="PIRNR" id="PIRNR016478"/>
    </source>
</evidence>
<dbReference type="SUPFAM" id="SSF48452">
    <property type="entry name" value="TPR-like"/>
    <property type="match status" value="1"/>
</dbReference>
<evidence type="ECO:0000256" key="7">
    <source>
        <dbReference type="ARBA" id="ARBA00022927"/>
    </source>
</evidence>
<gene>
    <name evidence="12" type="ORF">G6O67_004340</name>
</gene>
<dbReference type="GO" id="GO:0006890">
    <property type="term" value="P:retrograde vesicle-mediated transport, Golgi to endoplasmic reticulum"/>
    <property type="evidence" value="ECO:0007669"/>
    <property type="project" value="UniProtKB-UniRule"/>
</dbReference>
<protein>
    <recommendedName>
        <fullName evidence="11">Coatomer subunit epsilon</fullName>
    </recommendedName>
</protein>
<dbReference type="PIRSF" id="PIRSF016478">
    <property type="entry name" value="Coatomer_esu"/>
    <property type="match status" value="1"/>
</dbReference>
<organism evidence="12 13">
    <name type="scientific">Ophiocordyceps sinensis</name>
    <dbReference type="NCBI Taxonomy" id="72228"/>
    <lineage>
        <taxon>Eukaryota</taxon>
        <taxon>Fungi</taxon>
        <taxon>Dikarya</taxon>
        <taxon>Ascomycota</taxon>
        <taxon>Pezizomycotina</taxon>
        <taxon>Sordariomycetes</taxon>
        <taxon>Hypocreomycetidae</taxon>
        <taxon>Hypocreales</taxon>
        <taxon>Ophiocordycipitaceae</taxon>
        <taxon>Ophiocordyceps</taxon>
    </lineage>
</organism>
<keyword evidence="6 11" id="KW-0931">ER-Golgi transport</keyword>
<dbReference type="GO" id="GO:0005198">
    <property type="term" value="F:structural molecule activity"/>
    <property type="evidence" value="ECO:0007669"/>
    <property type="project" value="UniProtKB-UniRule"/>
</dbReference>
<evidence type="ECO:0000256" key="4">
    <source>
        <dbReference type="ARBA" id="ARBA00022448"/>
    </source>
</evidence>
<evidence type="ECO:0000256" key="2">
    <source>
        <dbReference type="ARBA" id="ARBA00004347"/>
    </source>
</evidence>
<keyword evidence="8 11" id="KW-0333">Golgi apparatus</keyword>
<name>A0A8H4LYL2_9HYPO</name>
<dbReference type="GO" id="GO:0006891">
    <property type="term" value="P:intra-Golgi vesicle-mediated transport"/>
    <property type="evidence" value="ECO:0007669"/>
    <property type="project" value="TreeGrafter"/>
</dbReference>
<dbReference type="PANTHER" id="PTHR10805">
    <property type="entry name" value="COATOMER SUBUNIT EPSILON"/>
    <property type="match status" value="1"/>
</dbReference>
<comment type="subcellular location">
    <subcellularLocation>
        <location evidence="2">Cytoplasmic vesicle</location>
        <location evidence="2">COPI-coated vesicle membrane</location>
        <topology evidence="2">Peripheral membrane protein</topology>
        <orientation evidence="2">Cytoplasmic side</orientation>
    </subcellularLocation>
    <subcellularLocation>
        <location evidence="1">Golgi apparatus membrane</location>
        <topology evidence="1">Peripheral membrane protein</topology>
        <orientation evidence="1">Cytoplasmic side</orientation>
    </subcellularLocation>
</comment>
<dbReference type="Pfam" id="PF04733">
    <property type="entry name" value="Coatomer_E"/>
    <property type="match status" value="1"/>
</dbReference>
<accession>A0A8H4LYL2</accession>
<keyword evidence="10 11" id="KW-0968">Cytoplasmic vesicle</keyword>
<comment type="function">
    <text evidence="11">The coatomer is a cytosolic protein complex that binds to dilysine motifs and reversibly associates with Golgi non-clathrin-coated vesicles, which further mediate biosynthetic protein transport from the ER, via the Golgi up to the trans Golgi network. The coatomer complex is required for budding from Golgi membranes, and is essential for the retrograde Golgi-to-ER transport of dilysine-tagged proteins.</text>
</comment>
<evidence type="ECO:0000256" key="10">
    <source>
        <dbReference type="ARBA" id="ARBA00023329"/>
    </source>
</evidence>
<keyword evidence="9 11" id="KW-0472">Membrane</keyword>
<dbReference type="EMBL" id="JAAVMX010000005">
    <property type="protein sequence ID" value="KAF4507889.1"/>
    <property type="molecule type" value="Genomic_DNA"/>
</dbReference>
<dbReference type="GO" id="GO:0000139">
    <property type="term" value="C:Golgi membrane"/>
    <property type="evidence" value="ECO:0007669"/>
    <property type="project" value="UniProtKB-SubCell"/>
</dbReference>
<evidence type="ECO:0000256" key="6">
    <source>
        <dbReference type="ARBA" id="ARBA00022892"/>
    </source>
</evidence>
<reference evidence="12 13" key="1">
    <citation type="journal article" date="2020" name="Genome Biol. Evol.">
        <title>A new high-quality draft genome assembly of the Chinese cordyceps Ophiocordyceps sinensis.</title>
        <authorList>
            <person name="Shu R."/>
            <person name="Zhang J."/>
            <person name="Meng Q."/>
            <person name="Zhang H."/>
            <person name="Zhou G."/>
            <person name="Li M."/>
            <person name="Wu P."/>
            <person name="Zhao Y."/>
            <person name="Chen C."/>
            <person name="Qin Q."/>
        </authorList>
    </citation>
    <scope>NUCLEOTIDE SEQUENCE [LARGE SCALE GENOMIC DNA]</scope>
    <source>
        <strain evidence="12 13">IOZ07</strain>
    </source>
</reference>
<dbReference type="InterPro" id="IPR006822">
    <property type="entry name" value="Coatomer_esu"/>
</dbReference>
<keyword evidence="4 11" id="KW-0813">Transport</keyword>
<evidence type="ECO:0000256" key="9">
    <source>
        <dbReference type="ARBA" id="ARBA00023136"/>
    </source>
</evidence>
<dbReference type="GO" id="GO:0030126">
    <property type="term" value="C:COPI vesicle coat"/>
    <property type="evidence" value="ECO:0007669"/>
    <property type="project" value="TreeGrafter"/>
</dbReference>
<dbReference type="Proteomes" id="UP000557566">
    <property type="component" value="Unassembled WGS sequence"/>
</dbReference>
<keyword evidence="5 11" id="KW-0963">Cytoplasm</keyword>
<dbReference type="InterPro" id="IPR011990">
    <property type="entry name" value="TPR-like_helical_dom_sf"/>
</dbReference>
<evidence type="ECO:0000256" key="1">
    <source>
        <dbReference type="ARBA" id="ARBA00004255"/>
    </source>
</evidence>
<evidence type="ECO:0000313" key="13">
    <source>
        <dbReference type="Proteomes" id="UP000557566"/>
    </source>
</evidence>
<dbReference type="GO" id="GO:0006888">
    <property type="term" value="P:endoplasmic reticulum to Golgi vesicle-mediated transport"/>
    <property type="evidence" value="ECO:0007669"/>
    <property type="project" value="TreeGrafter"/>
</dbReference>
<dbReference type="OrthoDB" id="310217at2759"/>
<dbReference type="AlphaFoldDB" id="A0A8H4LYL2"/>
<keyword evidence="13" id="KW-1185">Reference proteome</keyword>